<dbReference type="Proteomes" id="UP001218218">
    <property type="component" value="Unassembled WGS sequence"/>
</dbReference>
<name>A0AAD7AJC3_9AGAR</name>
<gene>
    <name evidence="2" type="ORF">DFH08DRAFT_951381</name>
</gene>
<feature type="region of interest" description="Disordered" evidence="1">
    <location>
        <begin position="71"/>
        <end position="134"/>
    </location>
</feature>
<organism evidence="2 3">
    <name type="scientific">Mycena albidolilacea</name>
    <dbReference type="NCBI Taxonomy" id="1033008"/>
    <lineage>
        <taxon>Eukaryota</taxon>
        <taxon>Fungi</taxon>
        <taxon>Dikarya</taxon>
        <taxon>Basidiomycota</taxon>
        <taxon>Agaricomycotina</taxon>
        <taxon>Agaricomycetes</taxon>
        <taxon>Agaricomycetidae</taxon>
        <taxon>Agaricales</taxon>
        <taxon>Marasmiineae</taxon>
        <taxon>Mycenaceae</taxon>
        <taxon>Mycena</taxon>
    </lineage>
</organism>
<proteinExistence type="predicted"/>
<protein>
    <submittedName>
        <fullName evidence="2">Uncharacterized protein</fullName>
    </submittedName>
</protein>
<accession>A0AAD7AJC3</accession>
<dbReference type="EMBL" id="JARIHO010000005">
    <property type="protein sequence ID" value="KAJ7360722.1"/>
    <property type="molecule type" value="Genomic_DNA"/>
</dbReference>
<sequence length="527" mass="57925">MNQTIRQCACYAIPDDGGSRNVAKPPPVPITVGDLQVRWCHGPGRPATRTKPLKVFYVRANRDKGLAAMDVCESEDEAPSSSPSSSCLPHRAHRGPHQPWSGRSSNHRGLPQPAPPIRRGISRPGIPAAGATSAQHPAVTLFGTNTAVPASPASRPPRRRLSLLHRATRILDDVTNTGARRCTAGKNDDDMCFSEEHPADAMWYVTLSVRYAPTHVPQILDGGDQRRLPEYRSMNQTCMPPSLLWRLRVFEIDCPISIVSPDYLRAGALSSLHLRPRIQAPYADAGRILEMRAKRTLACLAKNTPSTLARYGPSPMLPTPSTLCWSASPREPDFPTGAACVPRSHPSMIMSVTKPIYVLDGQLLLRSDVSGSRLHTMMVFAGLDKSFGSPLHPALVLLPRRGSLPLGWLLLTTPFTGPISLATALLASDLKFGYTFVHVTSPANLYWKSDCYICTCLRYIVTENILVTDFYRTRHHRLRRQLALSSGWSYRASRVISLLSQASRSLASRTAPNRTIYPLASSNIPID</sequence>
<keyword evidence="3" id="KW-1185">Reference proteome</keyword>
<comment type="caution">
    <text evidence="2">The sequence shown here is derived from an EMBL/GenBank/DDBJ whole genome shotgun (WGS) entry which is preliminary data.</text>
</comment>
<evidence type="ECO:0000256" key="1">
    <source>
        <dbReference type="SAM" id="MobiDB-lite"/>
    </source>
</evidence>
<dbReference type="AlphaFoldDB" id="A0AAD7AJC3"/>
<evidence type="ECO:0000313" key="2">
    <source>
        <dbReference type="EMBL" id="KAJ7360722.1"/>
    </source>
</evidence>
<reference evidence="2" key="1">
    <citation type="submission" date="2023-03" db="EMBL/GenBank/DDBJ databases">
        <title>Massive genome expansion in bonnet fungi (Mycena s.s.) driven by repeated elements and novel gene families across ecological guilds.</title>
        <authorList>
            <consortium name="Lawrence Berkeley National Laboratory"/>
            <person name="Harder C.B."/>
            <person name="Miyauchi S."/>
            <person name="Viragh M."/>
            <person name="Kuo A."/>
            <person name="Thoen E."/>
            <person name="Andreopoulos B."/>
            <person name="Lu D."/>
            <person name="Skrede I."/>
            <person name="Drula E."/>
            <person name="Henrissat B."/>
            <person name="Morin E."/>
            <person name="Kohler A."/>
            <person name="Barry K."/>
            <person name="LaButti K."/>
            <person name="Morin E."/>
            <person name="Salamov A."/>
            <person name="Lipzen A."/>
            <person name="Mereny Z."/>
            <person name="Hegedus B."/>
            <person name="Baldrian P."/>
            <person name="Stursova M."/>
            <person name="Weitz H."/>
            <person name="Taylor A."/>
            <person name="Grigoriev I.V."/>
            <person name="Nagy L.G."/>
            <person name="Martin F."/>
            <person name="Kauserud H."/>
        </authorList>
    </citation>
    <scope>NUCLEOTIDE SEQUENCE</scope>
    <source>
        <strain evidence="2">CBHHK002</strain>
    </source>
</reference>
<evidence type="ECO:0000313" key="3">
    <source>
        <dbReference type="Proteomes" id="UP001218218"/>
    </source>
</evidence>